<name>A0A5C7GQD6_9ROSI</name>
<keyword evidence="2" id="KW-1185">Reference proteome</keyword>
<dbReference type="InterPro" id="IPR008686">
    <property type="entry name" value="RNA_pol_mitovir"/>
</dbReference>
<evidence type="ECO:0000313" key="2">
    <source>
        <dbReference type="Proteomes" id="UP000323000"/>
    </source>
</evidence>
<dbReference type="EMBL" id="VAHF01000014">
    <property type="protein sequence ID" value="TXG46719.1"/>
    <property type="molecule type" value="Genomic_DNA"/>
</dbReference>
<gene>
    <name evidence="1" type="ORF">EZV62_027793</name>
</gene>
<sequence length="459" mass="52090">MPGRIGQIELKGRLDISEDEEEERRRPGAWKPICLFHPLHYFLGMEVSRSTSGLRLTYRNRILISSILPCATPISPGPSAFVLILLLKHILLRSISLFRLLFKSLFSFCLKKIVRSIIVKGGVSRGCQRLKRLQQTSRGENWCRLSTTPGAGMGHALSEPPRGNLGADSEYRRELGVSIVQDAPWTVSATLCYREHELRVAVHCALLKAMFSSPAKVLCGFTNPFRANRDDRADKLVKLYLSWFGLSRLVELAKHISKATFSSITTPTKDIDKLKGVLGLVKTMFPKIQQRYLPWLASIPLEKGMRWLPTWKSTPMDGKQFTKGWSKAAREKLDLSMPGSDAPCILFQKRTLFALDKNNTKFANLDLDYFERCVGPMFSTLLNAYDQVELRTGRICQTIEGNGKRRLFAIGNYVKQQLLRPVHDWAMSVLRRIPNDGTYDQEAPLHLLRASKPMELRCL</sequence>
<protein>
    <submittedName>
        <fullName evidence="1">Uncharacterized protein</fullName>
    </submittedName>
</protein>
<organism evidence="1 2">
    <name type="scientific">Acer yangbiense</name>
    <dbReference type="NCBI Taxonomy" id="1000413"/>
    <lineage>
        <taxon>Eukaryota</taxon>
        <taxon>Viridiplantae</taxon>
        <taxon>Streptophyta</taxon>
        <taxon>Embryophyta</taxon>
        <taxon>Tracheophyta</taxon>
        <taxon>Spermatophyta</taxon>
        <taxon>Magnoliopsida</taxon>
        <taxon>eudicotyledons</taxon>
        <taxon>Gunneridae</taxon>
        <taxon>Pentapetalae</taxon>
        <taxon>rosids</taxon>
        <taxon>malvids</taxon>
        <taxon>Sapindales</taxon>
        <taxon>Sapindaceae</taxon>
        <taxon>Hippocastanoideae</taxon>
        <taxon>Acereae</taxon>
        <taxon>Acer</taxon>
    </lineage>
</organism>
<dbReference type="Proteomes" id="UP000323000">
    <property type="component" value="Mitochondrion MT"/>
</dbReference>
<accession>A0A5C7GQD6</accession>
<geneLocation type="mitochondrion" evidence="1"/>
<keyword evidence="1" id="KW-0496">Mitochondrion</keyword>
<evidence type="ECO:0000313" key="1">
    <source>
        <dbReference type="EMBL" id="TXG46719.1"/>
    </source>
</evidence>
<dbReference type="AlphaFoldDB" id="A0A5C7GQD6"/>
<dbReference type="Pfam" id="PF05919">
    <property type="entry name" value="Mitovir_RNA_pol"/>
    <property type="match status" value="1"/>
</dbReference>
<proteinExistence type="predicted"/>
<reference evidence="2" key="1">
    <citation type="journal article" date="2019" name="Gigascience">
        <title>De novo genome assembly of the endangered Acer yangbiense, a plant species with extremely small populations endemic to Yunnan Province, China.</title>
        <authorList>
            <person name="Yang J."/>
            <person name="Wariss H.M."/>
            <person name="Tao L."/>
            <person name="Zhang R."/>
            <person name="Yun Q."/>
            <person name="Hollingsworth P."/>
            <person name="Dao Z."/>
            <person name="Luo G."/>
            <person name="Guo H."/>
            <person name="Ma Y."/>
            <person name="Sun W."/>
        </authorList>
    </citation>
    <scope>NUCLEOTIDE SEQUENCE [LARGE SCALE GENOMIC DNA]</scope>
    <source>
        <strain evidence="2">cv. Malutang</strain>
    </source>
</reference>
<comment type="caution">
    <text evidence="1">The sequence shown here is derived from an EMBL/GenBank/DDBJ whole genome shotgun (WGS) entry which is preliminary data.</text>
</comment>